<dbReference type="InterPro" id="IPR009323">
    <property type="entry name" value="DUF979"/>
</dbReference>
<dbReference type="EMBL" id="CP046172">
    <property type="protein sequence ID" value="QIS15410.1"/>
    <property type="molecule type" value="Genomic_DNA"/>
</dbReference>
<feature type="transmembrane region" description="Helical" evidence="1">
    <location>
        <begin position="35"/>
        <end position="52"/>
    </location>
</feature>
<feature type="transmembrane region" description="Helical" evidence="1">
    <location>
        <begin position="304"/>
        <end position="323"/>
    </location>
</feature>
<name>A0A6G9YQL5_9NOCA</name>
<proteinExistence type="predicted"/>
<feature type="transmembrane region" description="Helical" evidence="1">
    <location>
        <begin position="6"/>
        <end position="23"/>
    </location>
</feature>
<feature type="transmembrane region" description="Helical" evidence="1">
    <location>
        <begin position="101"/>
        <end position="124"/>
    </location>
</feature>
<keyword evidence="1" id="KW-1133">Transmembrane helix</keyword>
<gene>
    <name evidence="2" type="ORF">F5544_37920</name>
</gene>
<evidence type="ECO:0000256" key="1">
    <source>
        <dbReference type="SAM" id="Phobius"/>
    </source>
</evidence>
<keyword evidence="1" id="KW-0812">Transmembrane</keyword>
<dbReference type="AlphaFoldDB" id="A0A6G9YQL5"/>
<feature type="transmembrane region" description="Helical" evidence="1">
    <location>
        <begin position="263"/>
        <end position="292"/>
    </location>
</feature>
<feature type="transmembrane region" description="Helical" evidence="1">
    <location>
        <begin position="136"/>
        <end position="155"/>
    </location>
</feature>
<feature type="transmembrane region" description="Helical" evidence="1">
    <location>
        <begin position="176"/>
        <end position="194"/>
    </location>
</feature>
<dbReference type="Proteomes" id="UP000503540">
    <property type="component" value="Chromosome"/>
</dbReference>
<feature type="transmembrane region" description="Helical" evidence="1">
    <location>
        <begin position="214"/>
        <end position="233"/>
    </location>
</feature>
<evidence type="ECO:0000313" key="3">
    <source>
        <dbReference type="Proteomes" id="UP000503540"/>
    </source>
</evidence>
<keyword evidence="3" id="KW-1185">Reference proteome</keyword>
<evidence type="ECO:0000313" key="2">
    <source>
        <dbReference type="EMBL" id="QIS15410.1"/>
    </source>
</evidence>
<keyword evidence="1" id="KW-0472">Membrane</keyword>
<sequence length="326" mass="34287">MIDAEWIYWALGLFFCTMAVFALSHRDNPRRAGAFAFWALLGMSFCYSTFVTHKMAAAWPLGLAVLAVGVLGGTGALGKSEIPTSSIEEREASAERLGNRLFAPALLIPLVALLFATLVASVKINGKALLANGTPALTGLGAGVIVALIAAMALLRPAGRPSLGLALREGSRLAQAIGWALLLPQYIAILGLLFDKAGVGKQVGRLFSNILPDGSQFAAVVLYCVGMAVFTVVMGNGFAAFPVMTAAIGWPVLVTQFHGNPAVIFAVGMLSGFCGTLCTPMAANFNIVPAVLLEMKDRYGPIKAQLPTAIPLLACNIAIMYVWGFR</sequence>
<dbReference type="KEGG" id="nah:F5544_37920"/>
<dbReference type="RefSeq" id="WP_167477661.1">
    <property type="nucleotide sequence ID" value="NZ_CP046172.1"/>
</dbReference>
<reference evidence="2 3" key="1">
    <citation type="journal article" date="2019" name="ACS Chem. Biol.">
        <title>Identification and Mobilization of a Cryptic Antibiotic Biosynthesis Gene Locus from a Human-Pathogenic Nocardia Isolate.</title>
        <authorList>
            <person name="Herisse M."/>
            <person name="Ishida K."/>
            <person name="Porter J.L."/>
            <person name="Howden B."/>
            <person name="Hertweck C."/>
            <person name="Stinear T.P."/>
            <person name="Pidot S.J."/>
        </authorList>
    </citation>
    <scope>NUCLEOTIDE SEQUENCE [LARGE SCALE GENOMIC DNA]</scope>
    <source>
        <strain evidence="2 3">AUSMDU00012717</strain>
    </source>
</reference>
<feature type="transmembrane region" description="Helical" evidence="1">
    <location>
        <begin position="58"/>
        <end position="80"/>
    </location>
</feature>
<accession>A0A6G9YQL5</accession>
<organism evidence="2 3">
    <name type="scientific">Nocardia arthritidis</name>
    <dbReference type="NCBI Taxonomy" id="228602"/>
    <lineage>
        <taxon>Bacteria</taxon>
        <taxon>Bacillati</taxon>
        <taxon>Actinomycetota</taxon>
        <taxon>Actinomycetes</taxon>
        <taxon>Mycobacteriales</taxon>
        <taxon>Nocardiaceae</taxon>
        <taxon>Nocardia</taxon>
    </lineage>
</organism>
<protein>
    <submittedName>
        <fullName evidence="2">DUF979 family protein</fullName>
    </submittedName>
</protein>
<dbReference type="Pfam" id="PF06166">
    <property type="entry name" value="DUF979"/>
    <property type="match status" value="1"/>
</dbReference>